<dbReference type="EC" id="2.3.2.27" evidence="4"/>
<evidence type="ECO:0000256" key="9">
    <source>
        <dbReference type="ARBA" id="ARBA00022833"/>
    </source>
</evidence>
<evidence type="ECO:0000256" key="6">
    <source>
        <dbReference type="ARBA" id="ARBA00022723"/>
    </source>
</evidence>
<feature type="domain" description="SIAH-type" evidence="13">
    <location>
        <begin position="105"/>
        <end position="162"/>
    </location>
</feature>
<evidence type="ECO:0000256" key="11">
    <source>
        <dbReference type="PROSITE-ProRule" id="PRU00455"/>
    </source>
</evidence>
<dbReference type="InterPro" id="IPR013083">
    <property type="entry name" value="Znf_RING/FYVE/PHD"/>
</dbReference>
<evidence type="ECO:0000256" key="12">
    <source>
        <dbReference type="SAM" id="MobiDB-lite"/>
    </source>
</evidence>
<reference evidence="14 15" key="1">
    <citation type="journal article" date="2019" name="Sci. Rep.">
        <title>A high-quality genome of Eragrostis curvula grass provides insights into Poaceae evolution and supports new strategies to enhance forage quality.</title>
        <authorList>
            <person name="Carballo J."/>
            <person name="Santos B.A.C.M."/>
            <person name="Zappacosta D."/>
            <person name="Garbus I."/>
            <person name="Selva J.P."/>
            <person name="Gallo C.A."/>
            <person name="Diaz A."/>
            <person name="Albertini E."/>
            <person name="Caccamo M."/>
            <person name="Echenique V."/>
        </authorList>
    </citation>
    <scope>NUCLEOTIDE SEQUENCE [LARGE SCALE GENOMIC DNA]</scope>
    <source>
        <strain evidence="15">cv. Victoria</strain>
        <tissue evidence="14">Leaf</tissue>
    </source>
</reference>
<dbReference type="CDD" id="cd16571">
    <property type="entry name" value="RING-HC_SIAHs"/>
    <property type="match status" value="1"/>
</dbReference>
<feature type="non-terminal residue" evidence="14">
    <location>
        <position position="1"/>
    </location>
</feature>
<comment type="pathway">
    <text evidence="2">Protein modification; protein ubiquitination.</text>
</comment>
<dbReference type="GO" id="GO:0008270">
    <property type="term" value="F:zinc ion binding"/>
    <property type="evidence" value="ECO:0007669"/>
    <property type="project" value="UniProtKB-KW"/>
</dbReference>
<dbReference type="Pfam" id="PF21362">
    <property type="entry name" value="Sina_RING"/>
    <property type="match status" value="1"/>
</dbReference>
<keyword evidence="5" id="KW-0808">Transferase</keyword>
<evidence type="ECO:0000256" key="8">
    <source>
        <dbReference type="ARBA" id="ARBA00022786"/>
    </source>
</evidence>
<protein>
    <recommendedName>
        <fullName evidence="4">RING-type E3 ubiquitin transferase</fullName>
        <ecNumber evidence="4">2.3.2.27</ecNumber>
    </recommendedName>
</protein>
<name>A0A5J9UEH6_9POAL</name>
<keyword evidence="8" id="KW-0833">Ubl conjugation pathway</keyword>
<evidence type="ECO:0000259" key="13">
    <source>
        <dbReference type="PROSITE" id="PS51081"/>
    </source>
</evidence>
<dbReference type="GO" id="GO:0016567">
    <property type="term" value="P:protein ubiquitination"/>
    <property type="evidence" value="ECO:0007669"/>
    <property type="project" value="UniProtKB-UniPathway"/>
</dbReference>
<proteinExistence type="inferred from homology"/>
<gene>
    <name evidence="14" type="ORF">EJB05_31817</name>
</gene>
<comment type="catalytic activity">
    <reaction evidence="1">
        <text>S-ubiquitinyl-[E2 ubiquitin-conjugating enzyme]-L-cysteine + [acceptor protein]-L-lysine = [E2 ubiquitin-conjugating enzyme]-L-cysteine + N(6)-ubiquitinyl-[acceptor protein]-L-lysine.</text>
        <dbReference type="EC" id="2.3.2.27"/>
    </reaction>
</comment>
<evidence type="ECO:0000256" key="7">
    <source>
        <dbReference type="ARBA" id="ARBA00022771"/>
    </source>
</evidence>
<dbReference type="UniPathway" id="UPA00143"/>
<evidence type="ECO:0000313" key="14">
    <source>
        <dbReference type="EMBL" id="TVU22135.1"/>
    </source>
</evidence>
<keyword evidence="9" id="KW-0862">Zinc</keyword>
<dbReference type="Proteomes" id="UP000324897">
    <property type="component" value="Unassembled WGS sequence"/>
</dbReference>
<dbReference type="PANTHER" id="PTHR46632:SF16">
    <property type="entry name" value="E3 UBIQUITIN-PROTEIN LIGASE SINA-LIKE 10"/>
    <property type="match status" value="1"/>
</dbReference>
<dbReference type="OrthoDB" id="680811at2759"/>
<comment type="function">
    <text evidence="10">E3 ubiquitin-protein ligase that mediates ubiquitination and subsequent proteasomal degradation of target proteins. E3 ubiquitin ligases accept ubiquitin from an E2 ubiquitin-conjugating enzyme in the form of a thioester and then directly transfers the ubiquitin to targeted substrates. It probably triggers the ubiquitin-mediated degradation of different substrates.</text>
</comment>
<dbReference type="Gramene" id="TVU22135">
    <property type="protein sequence ID" value="TVU22135"/>
    <property type="gene ID" value="EJB05_31817"/>
</dbReference>
<comment type="similarity">
    <text evidence="3">Belongs to the SINA (Seven in absentia) family.</text>
</comment>
<keyword evidence="7 11" id="KW-0863">Zinc-finger</keyword>
<dbReference type="InterPro" id="IPR044286">
    <property type="entry name" value="SINL_plant"/>
</dbReference>
<feature type="region of interest" description="Disordered" evidence="12">
    <location>
        <begin position="1"/>
        <end position="33"/>
    </location>
</feature>
<dbReference type="SUPFAM" id="SSF49599">
    <property type="entry name" value="TRAF domain-like"/>
    <property type="match status" value="1"/>
</dbReference>
<evidence type="ECO:0000256" key="2">
    <source>
        <dbReference type="ARBA" id="ARBA00004906"/>
    </source>
</evidence>
<keyword evidence="6" id="KW-0479">Metal-binding</keyword>
<dbReference type="Pfam" id="PF21361">
    <property type="entry name" value="Sina_ZnF"/>
    <property type="match status" value="1"/>
</dbReference>
<sequence>MEKRSGEKAMGSENGTPKKLRSTARRVAVRESEGGEDPKALVVRLEPDMLECPLCFAPFLASIFQCKSGHPACESCCARVQNKCPTCHEPIGDIRCRPLEKLIAGMAVPCAFRSKGCKQALKYAEKPTHEAVFCQHAPCACPVPGCAYAGLLLHEHIRGAHSAGAGDDAAVSFVREATVTLHRSMLFRVLLHPPDSRVFLLLNGGEIKSGRSLSLLCVGPRPAAGQELEYTMVVRAGGEPGALSLSASGTVPCTRRWPGPGQAPADGFLFVPDAYWSSSGSVSVTVHLRKQAAVEKPA</sequence>
<evidence type="ECO:0000256" key="5">
    <source>
        <dbReference type="ARBA" id="ARBA00022679"/>
    </source>
</evidence>
<comment type="caution">
    <text evidence="14">The sequence shown here is derived from an EMBL/GenBank/DDBJ whole genome shotgun (WGS) entry which is preliminary data.</text>
</comment>
<evidence type="ECO:0000256" key="1">
    <source>
        <dbReference type="ARBA" id="ARBA00000900"/>
    </source>
</evidence>
<evidence type="ECO:0000256" key="4">
    <source>
        <dbReference type="ARBA" id="ARBA00012483"/>
    </source>
</evidence>
<dbReference type="GO" id="GO:0061630">
    <property type="term" value="F:ubiquitin protein ligase activity"/>
    <property type="evidence" value="ECO:0007669"/>
    <property type="project" value="UniProtKB-EC"/>
</dbReference>
<dbReference type="PANTHER" id="PTHR46632">
    <property type="entry name" value="E3 UBIQUITIN-PROTEIN LIGASE SINA-LIKE 4"/>
    <property type="match status" value="1"/>
</dbReference>
<dbReference type="InterPro" id="IPR049548">
    <property type="entry name" value="Sina-like_RING"/>
</dbReference>
<evidence type="ECO:0000256" key="3">
    <source>
        <dbReference type="ARBA" id="ARBA00009119"/>
    </source>
</evidence>
<accession>A0A5J9UEH6</accession>
<dbReference type="Gene3D" id="3.30.40.10">
    <property type="entry name" value="Zinc/RING finger domain, C3HC4 (zinc finger)"/>
    <property type="match status" value="1"/>
</dbReference>
<dbReference type="PROSITE" id="PS51081">
    <property type="entry name" value="ZF_SIAH"/>
    <property type="match status" value="1"/>
</dbReference>
<dbReference type="InterPro" id="IPR013010">
    <property type="entry name" value="Znf_SIAH"/>
</dbReference>
<organism evidence="14 15">
    <name type="scientific">Eragrostis curvula</name>
    <name type="common">weeping love grass</name>
    <dbReference type="NCBI Taxonomy" id="38414"/>
    <lineage>
        <taxon>Eukaryota</taxon>
        <taxon>Viridiplantae</taxon>
        <taxon>Streptophyta</taxon>
        <taxon>Embryophyta</taxon>
        <taxon>Tracheophyta</taxon>
        <taxon>Spermatophyta</taxon>
        <taxon>Magnoliopsida</taxon>
        <taxon>Liliopsida</taxon>
        <taxon>Poales</taxon>
        <taxon>Poaceae</taxon>
        <taxon>PACMAD clade</taxon>
        <taxon>Chloridoideae</taxon>
        <taxon>Eragrostideae</taxon>
        <taxon>Eragrostidinae</taxon>
        <taxon>Eragrostis</taxon>
    </lineage>
</organism>
<dbReference type="AlphaFoldDB" id="A0A5J9UEH6"/>
<keyword evidence="15" id="KW-1185">Reference proteome</keyword>
<evidence type="ECO:0000313" key="15">
    <source>
        <dbReference type="Proteomes" id="UP000324897"/>
    </source>
</evidence>
<dbReference type="EMBL" id="RWGY01000026">
    <property type="protein sequence ID" value="TVU22135.1"/>
    <property type="molecule type" value="Genomic_DNA"/>
</dbReference>
<evidence type="ECO:0000256" key="10">
    <source>
        <dbReference type="ARBA" id="ARBA00024004"/>
    </source>
</evidence>